<comment type="caution">
    <text evidence="1">The sequence shown here is derived from an EMBL/GenBank/DDBJ whole genome shotgun (WGS) entry which is preliminary data.</text>
</comment>
<dbReference type="Proteomes" id="UP000827976">
    <property type="component" value="Chromosome 1"/>
</dbReference>
<name>A0ACB7WW17_DIOAL</name>
<evidence type="ECO:0000313" key="1">
    <source>
        <dbReference type="EMBL" id="KAH7692681.1"/>
    </source>
</evidence>
<keyword evidence="2" id="KW-1185">Reference proteome</keyword>
<reference evidence="2" key="1">
    <citation type="journal article" date="2022" name="Nat. Commun.">
        <title>Chromosome evolution and the genetic basis of agronomically important traits in greater yam.</title>
        <authorList>
            <person name="Bredeson J.V."/>
            <person name="Lyons J.B."/>
            <person name="Oniyinde I.O."/>
            <person name="Okereke N.R."/>
            <person name="Kolade O."/>
            <person name="Nnabue I."/>
            <person name="Nwadili C.O."/>
            <person name="Hribova E."/>
            <person name="Parker M."/>
            <person name="Nwogha J."/>
            <person name="Shu S."/>
            <person name="Carlson J."/>
            <person name="Kariba R."/>
            <person name="Muthemba S."/>
            <person name="Knop K."/>
            <person name="Barton G.J."/>
            <person name="Sherwood A.V."/>
            <person name="Lopez-Montes A."/>
            <person name="Asiedu R."/>
            <person name="Jamnadass R."/>
            <person name="Muchugi A."/>
            <person name="Goodstein D."/>
            <person name="Egesi C.N."/>
            <person name="Featherston J."/>
            <person name="Asfaw A."/>
            <person name="Simpson G.G."/>
            <person name="Dolezel J."/>
            <person name="Hendre P.S."/>
            <person name="Van Deynze A."/>
            <person name="Kumar P.L."/>
            <person name="Obidiegwu J.E."/>
            <person name="Bhattacharjee R."/>
            <person name="Rokhsar D.S."/>
        </authorList>
    </citation>
    <scope>NUCLEOTIDE SEQUENCE [LARGE SCALE GENOMIC DNA]</scope>
    <source>
        <strain evidence="2">cv. TDa95/00328</strain>
    </source>
</reference>
<accession>A0ACB7WW17</accession>
<organism evidence="1 2">
    <name type="scientific">Dioscorea alata</name>
    <name type="common">Purple yam</name>
    <dbReference type="NCBI Taxonomy" id="55571"/>
    <lineage>
        <taxon>Eukaryota</taxon>
        <taxon>Viridiplantae</taxon>
        <taxon>Streptophyta</taxon>
        <taxon>Embryophyta</taxon>
        <taxon>Tracheophyta</taxon>
        <taxon>Spermatophyta</taxon>
        <taxon>Magnoliopsida</taxon>
        <taxon>Liliopsida</taxon>
        <taxon>Dioscoreales</taxon>
        <taxon>Dioscoreaceae</taxon>
        <taxon>Dioscorea</taxon>
    </lineage>
</organism>
<gene>
    <name evidence="1" type="ORF">IHE45_01G081700</name>
</gene>
<proteinExistence type="predicted"/>
<keyword evidence="1" id="KW-0560">Oxidoreductase</keyword>
<dbReference type="EC" id="1.14.14.151" evidence="1"/>
<evidence type="ECO:0000313" key="2">
    <source>
        <dbReference type="Proteomes" id="UP000827976"/>
    </source>
</evidence>
<dbReference type="EMBL" id="CM037011">
    <property type="protein sequence ID" value="KAH7692681.1"/>
    <property type="molecule type" value="Genomic_DNA"/>
</dbReference>
<sequence length="500" mass="55957">MATPLIIFIIFIIFIISYKLIFSGGNKPNVPPSPPALPIIGNLLQLTSLPHRSFHALSQTYGPLMLVRIGQVPTLIVSSPDTALEVLKTHDLAFANRPFSKPFFKLNNGGSNISFAQYGDYWRQTKKLAVVHLLNHKRVQSFHTIRQHQASLMIQKIAGSKEEEVVNVSEIVYEYSNEVVGRAAAGKLGNAKKIKEMGEEASVLFGGFQVYDMFPAMGWLSVAMGLEGKLERVTRKVGVFFSEIVEEHVERRRHGGAGEEKEEDFVDLLLALKEEGEDGDFAITDEDIKAIIMDMISAGTDTSYVTLEWAMAELIKNPTTMKKAQDEVRQRSNGKPTVSENDIPQMSYLQAVIKEVLRLHPAAPLLLPHETREKVVIQGYEIPERTRVLINAWSIGRDPNSWDDPEEFKPERFVGSSVDFKGLDLKFIPFGAGRRICPGINFAITSVEFALASLLYHFNWRLPDGLSVEDLDMQEAPGLTTPRKQSLHLIATPYLPQVFV</sequence>
<protein>
    <submittedName>
        <fullName evidence="1">Premnaspirodiene oxygenase protein</fullName>
        <ecNumber evidence="1">1.14.14.151</ecNumber>
    </submittedName>
</protein>